<proteinExistence type="predicted"/>
<dbReference type="AlphaFoldDB" id="A0A2H3BXF8"/>
<keyword evidence="2" id="KW-1185">Reference proteome</keyword>
<protein>
    <submittedName>
        <fullName evidence="1">Uncharacterized protein</fullName>
    </submittedName>
</protein>
<evidence type="ECO:0000313" key="2">
    <source>
        <dbReference type="Proteomes" id="UP000218334"/>
    </source>
</evidence>
<gene>
    <name evidence="1" type="ORF">ARMSODRAFT_888562</name>
</gene>
<dbReference type="EMBL" id="KZ293435">
    <property type="protein sequence ID" value="PBK67736.1"/>
    <property type="molecule type" value="Genomic_DNA"/>
</dbReference>
<dbReference type="Proteomes" id="UP000218334">
    <property type="component" value="Unassembled WGS sequence"/>
</dbReference>
<accession>A0A2H3BXF8</accession>
<sequence>DVPTTNETLRMLTKLDAHPDVLLLIAHDSTVPGVVEEFPASLNAWREKGWKNKLI</sequence>
<organism evidence="1 2">
    <name type="scientific">Armillaria solidipes</name>
    <dbReference type="NCBI Taxonomy" id="1076256"/>
    <lineage>
        <taxon>Eukaryota</taxon>
        <taxon>Fungi</taxon>
        <taxon>Dikarya</taxon>
        <taxon>Basidiomycota</taxon>
        <taxon>Agaricomycotina</taxon>
        <taxon>Agaricomycetes</taxon>
        <taxon>Agaricomycetidae</taxon>
        <taxon>Agaricales</taxon>
        <taxon>Marasmiineae</taxon>
        <taxon>Physalacriaceae</taxon>
        <taxon>Armillaria</taxon>
    </lineage>
</organism>
<dbReference type="STRING" id="1076256.A0A2H3BXF8"/>
<name>A0A2H3BXF8_9AGAR</name>
<evidence type="ECO:0000313" key="1">
    <source>
        <dbReference type="EMBL" id="PBK67736.1"/>
    </source>
</evidence>
<feature type="non-terminal residue" evidence="1">
    <location>
        <position position="1"/>
    </location>
</feature>
<reference evidence="2" key="1">
    <citation type="journal article" date="2017" name="Nat. Ecol. Evol.">
        <title>Genome expansion and lineage-specific genetic innovations in the forest pathogenic fungi Armillaria.</title>
        <authorList>
            <person name="Sipos G."/>
            <person name="Prasanna A.N."/>
            <person name="Walter M.C."/>
            <person name="O'Connor E."/>
            <person name="Balint B."/>
            <person name="Krizsan K."/>
            <person name="Kiss B."/>
            <person name="Hess J."/>
            <person name="Varga T."/>
            <person name="Slot J."/>
            <person name="Riley R."/>
            <person name="Boka B."/>
            <person name="Rigling D."/>
            <person name="Barry K."/>
            <person name="Lee J."/>
            <person name="Mihaltcheva S."/>
            <person name="LaButti K."/>
            <person name="Lipzen A."/>
            <person name="Waldron R."/>
            <person name="Moloney N.M."/>
            <person name="Sperisen C."/>
            <person name="Kredics L."/>
            <person name="Vagvoelgyi C."/>
            <person name="Patrignani A."/>
            <person name="Fitzpatrick D."/>
            <person name="Nagy I."/>
            <person name="Doyle S."/>
            <person name="Anderson J.B."/>
            <person name="Grigoriev I.V."/>
            <person name="Gueldener U."/>
            <person name="Muensterkoetter M."/>
            <person name="Nagy L.G."/>
        </authorList>
    </citation>
    <scope>NUCLEOTIDE SEQUENCE [LARGE SCALE GENOMIC DNA]</scope>
    <source>
        <strain evidence="2">28-4</strain>
    </source>
</reference>